<dbReference type="Proteomes" id="UP000005561">
    <property type="component" value="Unassembled WGS sequence"/>
</dbReference>
<organism evidence="1 2">
    <name type="scientific">Marvinbryantia formatexigens DSM 14469</name>
    <dbReference type="NCBI Taxonomy" id="478749"/>
    <lineage>
        <taxon>Bacteria</taxon>
        <taxon>Bacillati</taxon>
        <taxon>Bacillota</taxon>
        <taxon>Clostridia</taxon>
        <taxon>Lachnospirales</taxon>
        <taxon>Lachnospiraceae</taxon>
        <taxon>Marvinbryantia</taxon>
    </lineage>
</organism>
<keyword evidence="2" id="KW-1185">Reference proteome</keyword>
<comment type="caution">
    <text evidence="1">The sequence shown here is derived from an EMBL/GenBank/DDBJ whole genome shotgun (WGS) entry which is preliminary data.</text>
</comment>
<proteinExistence type="predicted"/>
<reference evidence="1" key="1">
    <citation type="submission" date="2009-07" db="EMBL/GenBank/DDBJ databases">
        <authorList>
            <person name="Weinstock G."/>
            <person name="Sodergren E."/>
            <person name="Clifton S."/>
            <person name="Fulton L."/>
            <person name="Fulton B."/>
            <person name="Courtney L."/>
            <person name="Fronick C."/>
            <person name="Harrison M."/>
            <person name="Strong C."/>
            <person name="Farmer C."/>
            <person name="Delahaunty K."/>
            <person name="Markovic C."/>
            <person name="Hall O."/>
            <person name="Minx P."/>
            <person name="Tomlinson C."/>
            <person name="Mitreva M."/>
            <person name="Nelson J."/>
            <person name="Hou S."/>
            <person name="Wollam A."/>
            <person name="Pepin K.H."/>
            <person name="Johnson M."/>
            <person name="Bhonagiri V."/>
            <person name="Nash W.E."/>
            <person name="Warren W."/>
            <person name="Chinwalla A."/>
            <person name="Mardis E.R."/>
            <person name="Wilson R.K."/>
        </authorList>
    </citation>
    <scope>NUCLEOTIDE SEQUENCE [LARGE SCALE GENOMIC DNA]</scope>
    <source>
        <strain evidence="1">DSM 14469</strain>
    </source>
</reference>
<protein>
    <submittedName>
        <fullName evidence="1">Uncharacterized protein</fullName>
    </submittedName>
</protein>
<dbReference type="OrthoDB" id="9926655at2"/>
<evidence type="ECO:0000313" key="2">
    <source>
        <dbReference type="Proteomes" id="UP000005561"/>
    </source>
</evidence>
<dbReference type="RefSeq" id="WP_006862485.1">
    <property type="nucleotide sequence ID" value="NZ_ACCL02000011.1"/>
</dbReference>
<evidence type="ECO:0000313" key="1">
    <source>
        <dbReference type="EMBL" id="EET60504.1"/>
    </source>
</evidence>
<dbReference type="AlphaFoldDB" id="C6LGE0"/>
<gene>
    <name evidence="1" type="ORF">BRYFOR_07700</name>
</gene>
<name>C6LGE0_9FIRM</name>
<accession>C6LGE0</accession>
<dbReference type="EMBL" id="ACCL02000011">
    <property type="protein sequence ID" value="EET60504.1"/>
    <property type="molecule type" value="Genomic_DNA"/>
</dbReference>
<sequence>MIIGIWILVVTCLVITIGEIKYRCFDKKEVLRENKAVSKEWKDNVDTDMDKFMMKHTNDEFVSSKALAMRGSWRLAQNQIMGAQTFSVLRTDEYAKML</sequence>